<organism evidence="2 3">
    <name type="scientific">Blautia caecimuris</name>
    <dbReference type="NCBI Taxonomy" id="1796615"/>
    <lineage>
        <taxon>Bacteria</taxon>
        <taxon>Bacillati</taxon>
        <taxon>Bacillota</taxon>
        <taxon>Clostridia</taxon>
        <taxon>Lachnospirales</taxon>
        <taxon>Lachnospiraceae</taxon>
        <taxon>Blautia</taxon>
    </lineage>
</organism>
<comment type="caution">
    <text evidence="2">The sequence shown here is derived from an EMBL/GenBank/DDBJ whole genome shotgun (WGS) entry which is preliminary data.</text>
</comment>
<dbReference type="RefSeq" id="WP_331512172.1">
    <property type="nucleotide sequence ID" value="NZ_BAABXP010000003.1"/>
</dbReference>
<dbReference type="InterPro" id="IPR041633">
    <property type="entry name" value="Polbeta"/>
</dbReference>
<name>A0ABV2M7B4_9FIRM</name>
<feature type="domain" description="Polymerase beta nucleotidyltransferase" evidence="1">
    <location>
        <begin position="51"/>
        <end position="135"/>
    </location>
</feature>
<protein>
    <submittedName>
        <fullName evidence="2">Nucleotidyltransferase</fullName>
    </submittedName>
</protein>
<keyword evidence="3" id="KW-1185">Reference proteome</keyword>
<proteinExistence type="predicted"/>
<reference evidence="2 3" key="1">
    <citation type="submission" date="2024-06" db="EMBL/GenBank/DDBJ databases">
        <title>Genomic Encyclopedia of Type Strains, Phase IV (KMG-IV): sequencing the most valuable type-strain genomes for metagenomic binning, comparative biology and taxonomic classification.</title>
        <authorList>
            <person name="Goeker M."/>
        </authorList>
    </citation>
    <scope>NUCLEOTIDE SEQUENCE [LARGE SCALE GENOMIC DNA]</scope>
    <source>
        <strain evidence="2 3">DSM 29492</strain>
    </source>
</reference>
<evidence type="ECO:0000313" key="3">
    <source>
        <dbReference type="Proteomes" id="UP001549106"/>
    </source>
</evidence>
<evidence type="ECO:0000259" key="1">
    <source>
        <dbReference type="Pfam" id="PF18765"/>
    </source>
</evidence>
<dbReference type="Gene3D" id="3.30.460.10">
    <property type="entry name" value="Beta Polymerase, domain 2"/>
    <property type="match status" value="1"/>
</dbReference>
<evidence type="ECO:0000313" key="2">
    <source>
        <dbReference type="EMBL" id="MET3752276.1"/>
    </source>
</evidence>
<accession>A0ABV2M7B4</accession>
<sequence length="136" mass="15703">MKKSNRTTYLGLAVALATWYNKKRKLQGRDREIIDMENYMQTTGIKQTVIQEIQELAVKHGVSRVILFGSRARGTFREKSDIDLAVEGGDFIRFSLDVDENTSTLLKYDFINLDEPIQEELRASIQKEGKLLYEKI</sequence>
<dbReference type="InterPro" id="IPR043519">
    <property type="entry name" value="NT_sf"/>
</dbReference>
<gene>
    <name evidence="2" type="ORF">ABID24_003546</name>
</gene>
<dbReference type="Pfam" id="PF18765">
    <property type="entry name" value="Polbeta"/>
    <property type="match status" value="1"/>
</dbReference>
<dbReference type="SUPFAM" id="SSF81301">
    <property type="entry name" value="Nucleotidyltransferase"/>
    <property type="match status" value="1"/>
</dbReference>
<dbReference type="EMBL" id="JBEPMJ010000043">
    <property type="protein sequence ID" value="MET3752276.1"/>
    <property type="molecule type" value="Genomic_DNA"/>
</dbReference>
<dbReference type="CDD" id="cd05403">
    <property type="entry name" value="NT_KNTase_like"/>
    <property type="match status" value="1"/>
</dbReference>
<dbReference type="Proteomes" id="UP001549106">
    <property type="component" value="Unassembled WGS sequence"/>
</dbReference>